<dbReference type="Proteomes" id="UP001241848">
    <property type="component" value="Unassembled WGS sequence"/>
</dbReference>
<protein>
    <submittedName>
        <fullName evidence="6">Methyl-accepting chemotaxis protein</fullName>
    </submittedName>
</protein>
<name>A0ABT9FSC6_9BACL</name>
<evidence type="ECO:0000256" key="3">
    <source>
        <dbReference type="ARBA" id="ARBA00023136"/>
    </source>
</evidence>
<dbReference type="EMBL" id="JAPCKK010000016">
    <property type="protein sequence ID" value="MDP4097603.1"/>
    <property type="molecule type" value="Genomic_DNA"/>
</dbReference>
<dbReference type="Gene3D" id="1.10.287.950">
    <property type="entry name" value="Methyl-accepting chemotaxis protein"/>
    <property type="match status" value="1"/>
</dbReference>
<feature type="transmembrane region" description="Helical" evidence="4">
    <location>
        <begin position="17"/>
        <end position="37"/>
    </location>
</feature>
<comment type="subcellular location">
    <subcellularLocation>
        <location evidence="1">Cell membrane</location>
    </subcellularLocation>
</comment>
<dbReference type="SMART" id="SM00304">
    <property type="entry name" value="HAMP"/>
    <property type="match status" value="1"/>
</dbReference>
<keyword evidence="2" id="KW-1003">Cell membrane</keyword>
<keyword evidence="7" id="KW-1185">Reference proteome</keyword>
<gene>
    <name evidence="6" type="ORF">OIN60_12550</name>
</gene>
<dbReference type="PANTHER" id="PTHR32089:SF112">
    <property type="entry name" value="LYSOZYME-LIKE PROTEIN-RELATED"/>
    <property type="match status" value="1"/>
</dbReference>
<feature type="transmembrane region" description="Helical" evidence="4">
    <location>
        <begin position="212"/>
        <end position="230"/>
    </location>
</feature>
<evidence type="ECO:0000313" key="7">
    <source>
        <dbReference type="Proteomes" id="UP001241848"/>
    </source>
</evidence>
<keyword evidence="4" id="KW-1133">Transmembrane helix</keyword>
<keyword evidence="3 4" id="KW-0472">Membrane</keyword>
<feature type="domain" description="HAMP" evidence="5">
    <location>
        <begin position="231"/>
        <end position="282"/>
    </location>
</feature>
<keyword evidence="4" id="KW-0812">Transmembrane</keyword>
<comment type="caution">
    <text evidence="6">The sequence shown here is derived from an EMBL/GenBank/DDBJ whole genome shotgun (WGS) entry which is preliminary data.</text>
</comment>
<dbReference type="InterPro" id="IPR003660">
    <property type="entry name" value="HAMP_dom"/>
</dbReference>
<dbReference type="Gene3D" id="6.10.340.10">
    <property type="match status" value="1"/>
</dbReference>
<evidence type="ECO:0000256" key="2">
    <source>
        <dbReference type="ARBA" id="ARBA00022475"/>
    </source>
</evidence>
<evidence type="ECO:0000256" key="1">
    <source>
        <dbReference type="ARBA" id="ARBA00004236"/>
    </source>
</evidence>
<evidence type="ECO:0000256" key="4">
    <source>
        <dbReference type="SAM" id="Phobius"/>
    </source>
</evidence>
<dbReference type="Pfam" id="PF00672">
    <property type="entry name" value="HAMP"/>
    <property type="match status" value="1"/>
</dbReference>
<evidence type="ECO:0000313" key="6">
    <source>
        <dbReference type="EMBL" id="MDP4097603.1"/>
    </source>
</evidence>
<accession>A0ABT9FSC6</accession>
<organism evidence="6 7">
    <name type="scientific">Paenibacillus zeirhizosphaerae</name>
    <dbReference type="NCBI Taxonomy" id="2987519"/>
    <lineage>
        <taxon>Bacteria</taxon>
        <taxon>Bacillati</taxon>
        <taxon>Bacillota</taxon>
        <taxon>Bacilli</taxon>
        <taxon>Bacillales</taxon>
        <taxon>Paenibacillaceae</taxon>
        <taxon>Paenibacillus</taxon>
    </lineage>
</organism>
<dbReference type="CDD" id="cd06225">
    <property type="entry name" value="HAMP"/>
    <property type="match status" value="1"/>
</dbReference>
<reference evidence="6 7" key="1">
    <citation type="submission" date="2022-10" db="EMBL/GenBank/DDBJ databases">
        <title>Paenibacillus description and whole genome data of maize root bacterial community.</title>
        <authorList>
            <person name="Marton D."/>
            <person name="Farkas M."/>
            <person name="Cserhati M."/>
        </authorList>
    </citation>
    <scope>NUCLEOTIDE SEQUENCE [LARGE SCALE GENOMIC DNA]</scope>
    <source>
        <strain evidence="6 7">P96</strain>
    </source>
</reference>
<dbReference type="PANTHER" id="PTHR32089">
    <property type="entry name" value="METHYL-ACCEPTING CHEMOTAXIS PROTEIN MCPB"/>
    <property type="match status" value="1"/>
</dbReference>
<dbReference type="PROSITE" id="PS50885">
    <property type="entry name" value="HAMP"/>
    <property type="match status" value="1"/>
</dbReference>
<sequence>MNFLLKWSTLSFFNKNLLLSFMNIILIGTALISSSYFNQRSILTDQLHNQIERTTAEWYKGLDSELVRKAVEERSYNGPTQTRLRAYLDAVSKHNPNIKYAYIFGTELGGINRLDTSIVAMPTSLRKEFGQNWKLRVGDMYQQPPEVAVALGKMLDTGQPGFTDIYKDDFGEFTTIIYPIMDETNKKFAYFAVDADASAIHAGLQKLLIHDLLTLAGFLVICLLLQYLVVKGTLAPIKALISGIEEVSQGRLDIRIQAGSDDLGQVNESFNHMVCKINDIMVKVKHTTDAVSNSAKDLLAICELNSSNANIIDLNVNEIAENIRMQAKATTVSTLSMSEVAAVLQSVSECSTTLAKETELLRQRSKEGIEMVRHMTERMHPETDSSLIVQKAADVFMEMQQAVDEVAGQVQHMRAATVEISAGIQEMKATSDHLSAMITKTASSSGQISQSVERQWASITAITNSSNKLSVMAQELQKLTSYFMVAEEPPSKT</sequence>
<proteinExistence type="predicted"/>
<dbReference type="SUPFAM" id="SSF58104">
    <property type="entry name" value="Methyl-accepting chemotaxis protein (MCP) signaling domain"/>
    <property type="match status" value="1"/>
</dbReference>
<evidence type="ECO:0000259" key="5">
    <source>
        <dbReference type="PROSITE" id="PS50885"/>
    </source>
</evidence>